<reference evidence="7 8" key="1">
    <citation type="submission" date="2017-12" db="EMBL/GenBank/DDBJ databases">
        <title>Hemimetabolous genomes reveal molecular basis of termite eusociality.</title>
        <authorList>
            <person name="Harrison M.C."/>
            <person name="Jongepier E."/>
            <person name="Robertson H.M."/>
            <person name="Arning N."/>
            <person name="Bitard-Feildel T."/>
            <person name="Chao H."/>
            <person name="Childers C.P."/>
            <person name="Dinh H."/>
            <person name="Doddapaneni H."/>
            <person name="Dugan S."/>
            <person name="Gowin J."/>
            <person name="Greiner C."/>
            <person name="Han Y."/>
            <person name="Hu H."/>
            <person name="Hughes D.S.T."/>
            <person name="Huylmans A.-K."/>
            <person name="Kemena C."/>
            <person name="Kremer L.P.M."/>
            <person name="Lee S.L."/>
            <person name="Lopez-Ezquerra A."/>
            <person name="Mallet L."/>
            <person name="Monroy-Kuhn J.M."/>
            <person name="Moser A."/>
            <person name="Murali S.C."/>
            <person name="Muzny D.M."/>
            <person name="Otani S."/>
            <person name="Piulachs M.-D."/>
            <person name="Poelchau M."/>
            <person name="Qu J."/>
            <person name="Schaub F."/>
            <person name="Wada-Katsumata A."/>
            <person name="Worley K.C."/>
            <person name="Xie Q."/>
            <person name="Ylla G."/>
            <person name="Poulsen M."/>
            <person name="Gibbs R.A."/>
            <person name="Schal C."/>
            <person name="Richards S."/>
            <person name="Belles X."/>
            <person name="Korb J."/>
            <person name="Bornberg-Bauer E."/>
        </authorList>
    </citation>
    <scope>NUCLEOTIDE SEQUENCE [LARGE SCALE GENOMIC DNA]</scope>
    <source>
        <tissue evidence="7">Whole body</tissue>
    </source>
</reference>
<organism evidence="7 8">
    <name type="scientific">Cryptotermes secundus</name>
    <dbReference type="NCBI Taxonomy" id="105785"/>
    <lineage>
        <taxon>Eukaryota</taxon>
        <taxon>Metazoa</taxon>
        <taxon>Ecdysozoa</taxon>
        <taxon>Arthropoda</taxon>
        <taxon>Hexapoda</taxon>
        <taxon>Insecta</taxon>
        <taxon>Pterygota</taxon>
        <taxon>Neoptera</taxon>
        <taxon>Polyneoptera</taxon>
        <taxon>Dictyoptera</taxon>
        <taxon>Blattodea</taxon>
        <taxon>Blattoidea</taxon>
        <taxon>Termitoidae</taxon>
        <taxon>Kalotermitidae</taxon>
        <taxon>Cryptotermitinae</taxon>
        <taxon>Cryptotermes</taxon>
    </lineage>
</organism>
<feature type="region of interest" description="Disordered" evidence="5">
    <location>
        <begin position="184"/>
        <end position="237"/>
    </location>
</feature>
<evidence type="ECO:0000256" key="2">
    <source>
        <dbReference type="ARBA" id="ARBA00022884"/>
    </source>
</evidence>
<dbReference type="SMART" id="SM00360">
    <property type="entry name" value="RRM"/>
    <property type="match status" value="1"/>
</dbReference>
<accession>A0A2J7RNT6</accession>
<keyword evidence="8" id="KW-1185">Reference proteome</keyword>
<dbReference type="SUPFAM" id="SSF54928">
    <property type="entry name" value="RNA-binding domain, RBD"/>
    <property type="match status" value="1"/>
</dbReference>
<dbReference type="PANTHER" id="PTHR13798:SF11">
    <property type="entry name" value="RNA-BINDING PROTEIN 7-RELATED"/>
    <property type="match status" value="1"/>
</dbReference>
<evidence type="ECO:0000313" key="8">
    <source>
        <dbReference type="Proteomes" id="UP000235965"/>
    </source>
</evidence>
<dbReference type="GO" id="GO:0000381">
    <property type="term" value="P:regulation of alternative mRNA splicing, via spliceosome"/>
    <property type="evidence" value="ECO:0007669"/>
    <property type="project" value="TreeGrafter"/>
</dbReference>
<feature type="compositionally biased region" description="Basic and acidic residues" evidence="5">
    <location>
        <begin position="202"/>
        <end position="216"/>
    </location>
</feature>
<dbReference type="InterPro" id="IPR000504">
    <property type="entry name" value="RRM_dom"/>
</dbReference>
<dbReference type="Pfam" id="PF00076">
    <property type="entry name" value="RRM_1"/>
    <property type="match status" value="1"/>
</dbReference>
<evidence type="ECO:0000259" key="6">
    <source>
        <dbReference type="PROSITE" id="PS50102"/>
    </source>
</evidence>
<dbReference type="OrthoDB" id="407442at2759"/>
<dbReference type="Gene3D" id="3.30.70.330">
    <property type="match status" value="1"/>
</dbReference>
<dbReference type="PROSITE" id="PS50102">
    <property type="entry name" value="RRM"/>
    <property type="match status" value="1"/>
</dbReference>
<feature type="domain" description="RRM" evidence="6">
    <location>
        <begin position="6"/>
        <end position="83"/>
    </location>
</feature>
<dbReference type="InParanoid" id="A0A2J7RNT6"/>
<dbReference type="InterPro" id="IPR012677">
    <property type="entry name" value="Nucleotide-bd_a/b_plait_sf"/>
</dbReference>
<keyword evidence="3" id="KW-0539">Nucleus</keyword>
<dbReference type="STRING" id="105785.A0A2J7RNT6"/>
<name>A0A2J7RNT6_9NEOP</name>
<protein>
    <recommendedName>
        <fullName evidence="6">RRM domain-containing protein</fullName>
    </recommendedName>
</protein>
<dbReference type="EMBL" id="NEVH01002148">
    <property type="protein sequence ID" value="PNF42482.1"/>
    <property type="molecule type" value="Genomic_DNA"/>
</dbReference>
<gene>
    <name evidence="7" type="ORF">B7P43_G08734</name>
</gene>
<dbReference type="GO" id="GO:0003727">
    <property type="term" value="F:single-stranded RNA binding"/>
    <property type="evidence" value="ECO:0007669"/>
    <property type="project" value="TreeGrafter"/>
</dbReference>
<proteinExistence type="predicted"/>
<dbReference type="GO" id="GO:0005654">
    <property type="term" value="C:nucleoplasm"/>
    <property type="evidence" value="ECO:0007669"/>
    <property type="project" value="UniProtKB-SubCell"/>
</dbReference>
<dbReference type="InterPro" id="IPR035979">
    <property type="entry name" value="RBD_domain_sf"/>
</dbReference>
<evidence type="ECO:0000313" key="7">
    <source>
        <dbReference type="EMBL" id="PNF42482.1"/>
    </source>
</evidence>
<keyword evidence="2 4" id="KW-0694">RNA-binding</keyword>
<evidence type="ECO:0000256" key="4">
    <source>
        <dbReference type="PROSITE-ProRule" id="PRU00176"/>
    </source>
</evidence>
<dbReference type="PANTHER" id="PTHR13798">
    <property type="entry name" value="RNA BINDING MOTIF RBM PROTEIN -RELATED"/>
    <property type="match status" value="1"/>
</dbReference>
<dbReference type="Proteomes" id="UP000235965">
    <property type="component" value="Unassembled WGS sequence"/>
</dbReference>
<dbReference type="AlphaFoldDB" id="A0A2J7RNT6"/>
<dbReference type="InterPro" id="IPR052285">
    <property type="entry name" value="NEXT_complex_subunit"/>
</dbReference>
<sequence>MERDCRTVWCGNLSEKVTEPLLYELFLQAGPLENVRIPKDRDGRQRNFGFVTFRHECSVPYSVALFEGTDLFNKILILQSKNGTNSDAPQREVDLNNSYAYERQRTQSVPINFGSTSAAPAGPDYNMLFHLGQQMLIPGSLGSVPFQLNHYNFTSDNSPPVYRSQMNSSYYLGGNLEKVSRTSYNRGRNRNHPYAHGGGSRGYEDSHRSKSDASKLRDHHRDHHDSERQASGRRRRR</sequence>
<comment type="subcellular location">
    <subcellularLocation>
        <location evidence="1">Nucleus</location>
        <location evidence="1">Nucleoplasm</location>
    </subcellularLocation>
</comment>
<dbReference type="CDD" id="cd12336">
    <property type="entry name" value="RRM_RBM7_like"/>
    <property type="match status" value="1"/>
</dbReference>
<evidence type="ECO:0000256" key="3">
    <source>
        <dbReference type="ARBA" id="ARBA00023242"/>
    </source>
</evidence>
<comment type="caution">
    <text evidence="7">The sequence shown here is derived from an EMBL/GenBank/DDBJ whole genome shotgun (WGS) entry which is preliminary data.</text>
</comment>
<evidence type="ECO:0000256" key="1">
    <source>
        <dbReference type="ARBA" id="ARBA00004642"/>
    </source>
</evidence>
<evidence type="ECO:0000256" key="5">
    <source>
        <dbReference type="SAM" id="MobiDB-lite"/>
    </source>
</evidence>